<dbReference type="EMBL" id="UOGD01000292">
    <property type="protein sequence ID" value="VAX25195.1"/>
    <property type="molecule type" value="Genomic_DNA"/>
</dbReference>
<evidence type="ECO:0008006" key="2">
    <source>
        <dbReference type="Google" id="ProtNLM"/>
    </source>
</evidence>
<organism evidence="1">
    <name type="scientific">hydrothermal vent metagenome</name>
    <dbReference type="NCBI Taxonomy" id="652676"/>
    <lineage>
        <taxon>unclassified sequences</taxon>
        <taxon>metagenomes</taxon>
        <taxon>ecological metagenomes</taxon>
    </lineage>
</organism>
<reference evidence="1" key="1">
    <citation type="submission" date="2018-06" db="EMBL/GenBank/DDBJ databases">
        <authorList>
            <person name="Zhirakovskaya E."/>
        </authorList>
    </citation>
    <scope>NUCLEOTIDE SEQUENCE</scope>
</reference>
<evidence type="ECO:0000313" key="1">
    <source>
        <dbReference type="EMBL" id="VAX25195.1"/>
    </source>
</evidence>
<proteinExistence type="predicted"/>
<name>A0A3B1D0N8_9ZZZZ</name>
<protein>
    <recommendedName>
        <fullName evidence="2">Lipoprotein</fullName>
    </recommendedName>
</protein>
<dbReference type="PROSITE" id="PS51257">
    <property type="entry name" value="PROKAR_LIPOPROTEIN"/>
    <property type="match status" value="1"/>
</dbReference>
<sequence>MTKLVVIFSAVIILFGCADDQGIVQFSKVKTQQTFLAAKSAVTHFLGTERIIEGELGGEINFDLKDSEFGVKGNLEFPEFSFVGQEQVAITIPNTEDGAAILDLTPSEVKLEKPIYLSVRFTGLKIVAGDMINFSFVDEKGEVNDIEYGRLIIDYDAGWALVIDAKVYQFARYGFTCKTTK</sequence>
<dbReference type="AlphaFoldDB" id="A0A3B1D0N8"/>
<gene>
    <name evidence="1" type="ORF">MNBD_IGNAVI01-1087</name>
</gene>
<accession>A0A3B1D0N8</accession>